<feature type="region of interest" description="Disordered" evidence="1">
    <location>
        <begin position="1"/>
        <end position="23"/>
    </location>
</feature>
<dbReference type="Proteomes" id="UP000646523">
    <property type="component" value="Unassembled WGS sequence"/>
</dbReference>
<name>A0A917ZB89_9ACTN</name>
<organism evidence="2 3">
    <name type="scientific">Nonomuraea cavernae</name>
    <dbReference type="NCBI Taxonomy" id="2045107"/>
    <lineage>
        <taxon>Bacteria</taxon>
        <taxon>Bacillati</taxon>
        <taxon>Actinomycetota</taxon>
        <taxon>Actinomycetes</taxon>
        <taxon>Streptosporangiales</taxon>
        <taxon>Streptosporangiaceae</taxon>
        <taxon>Nonomuraea</taxon>
    </lineage>
</organism>
<reference evidence="2" key="2">
    <citation type="submission" date="2020-09" db="EMBL/GenBank/DDBJ databases">
        <authorList>
            <person name="Sun Q."/>
            <person name="Zhou Y."/>
        </authorList>
    </citation>
    <scope>NUCLEOTIDE SEQUENCE</scope>
    <source>
        <strain evidence="2">CGMCC 4.7368</strain>
    </source>
</reference>
<reference evidence="2" key="1">
    <citation type="journal article" date="2014" name="Int. J. Syst. Evol. Microbiol.">
        <title>Complete genome sequence of Corynebacterium casei LMG S-19264T (=DSM 44701T), isolated from a smear-ripened cheese.</title>
        <authorList>
            <consortium name="US DOE Joint Genome Institute (JGI-PGF)"/>
            <person name="Walter F."/>
            <person name="Albersmeier A."/>
            <person name="Kalinowski J."/>
            <person name="Ruckert C."/>
        </authorList>
    </citation>
    <scope>NUCLEOTIDE SEQUENCE</scope>
    <source>
        <strain evidence="2">CGMCC 4.7368</strain>
    </source>
</reference>
<protein>
    <submittedName>
        <fullName evidence="2">Uncharacterized protein</fullName>
    </submittedName>
</protein>
<accession>A0A917ZB89</accession>
<dbReference type="AlphaFoldDB" id="A0A917ZB89"/>
<proteinExistence type="predicted"/>
<evidence type="ECO:0000313" key="2">
    <source>
        <dbReference type="EMBL" id="GGO79229.1"/>
    </source>
</evidence>
<sequence length="62" mass="6293">MTGSRLQVGAHVTGPGDLQHPTVEGVLCGATQPRRVQPTDSAGPSAYCSIRAFSGSLAIIAT</sequence>
<gene>
    <name evidence="2" type="ORF">GCM10012289_63030</name>
</gene>
<keyword evidence="3" id="KW-1185">Reference proteome</keyword>
<evidence type="ECO:0000313" key="3">
    <source>
        <dbReference type="Proteomes" id="UP000646523"/>
    </source>
</evidence>
<comment type="caution">
    <text evidence="2">The sequence shown here is derived from an EMBL/GenBank/DDBJ whole genome shotgun (WGS) entry which is preliminary data.</text>
</comment>
<dbReference type="EMBL" id="BMNH01000028">
    <property type="protein sequence ID" value="GGO79229.1"/>
    <property type="molecule type" value="Genomic_DNA"/>
</dbReference>
<evidence type="ECO:0000256" key="1">
    <source>
        <dbReference type="SAM" id="MobiDB-lite"/>
    </source>
</evidence>